<sequence>MDCIGTASIDIGSGSGIAHPPLYLSILPYPTLPTASHRIAYAPTYAEPKLQKNKLSPPQPVASIHCIPLALPVNFCKQATHTHTHIYIHIYTHTHRGAQTRAALLHTYSFDLSFELLFGWMDSSCTPTCACILHTYMINSHTVSDLRCWCAERRQRQRQGGGVDGRLSRQHSLLGMGGVYVWMCVWTLGALSGTIGLIRLVDWVTRAADLI</sequence>
<keyword evidence="1" id="KW-0472">Membrane</keyword>
<keyword evidence="3" id="KW-1185">Reference proteome</keyword>
<organism evidence="2 3">
    <name type="scientific">Pleomassaria siparia CBS 279.74</name>
    <dbReference type="NCBI Taxonomy" id="1314801"/>
    <lineage>
        <taxon>Eukaryota</taxon>
        <taxon>Fungi</taxon>
        <taxon>Dikarya</taxon>
        <taxon>Ascomycota</taxon>
        <taxon>Pezizomycotina</taxon>
        <taxon>Dothideomycetes</taxon>
        <taxon>Pleosporomycetidae</taxon>
        <taxon>Pleosporales</taxon>
        <taxon>Pleomassariaceae</taxon>
        <taxon>Pleomassaria</taxon>
    </lineage>
</organism>
<reference evidence="2" key="1">
    <citation type="journal article" date="2020" name="Stud. Mycol.">
        <title>101 Dothideomycetes genomes: a test case for predicting lifestyles and emergence of pathogens.</title>
        <authorList>
            <person name="Haridas S."/>
            <person name="Albert R."/>
            <person name="Binder M."/>
            <person name="Bloem J."/>
            <person name="Labutti K."/>
            <person name="Salamov A."/>
            <person name="Andreopoulos B."/>
            <person name="Baker S."/>
            <person name="Barry K."/>
            <person name="Bills G."/>
            <person name="Bluhm B."/>
            <person name="Cannon C."/>
            <person name="Castanera R."/>
            <person name="Culley D."/>
            <person name="Daum C."/>
            <person name="Ezra D."/>
            <person name="Gonzalez J."/>
            <person name="Henrissat B."/>
            <person name="Kuo A."/>
            <person name="Liang C."/>
            <person name="Lipzen A."/>
            <person name="Lutzoni F."/>
            <person name="Magnuson J."/>
            <person name="Mondo S."/>
            <person name="Nolan M."/>
            <person name="Ohm R."/>
            <person name="Pangilinan J."/>
            <person name="Park H.-J."/>
            <person name="Ramirez L."/>
            <person name="Alfaro M."/>
            <person name="Sun H."/>
            <person name="Tritt A."/>
            <person name="Yoshinaga Y."/>
            <person name="Zwiers L.-H."/>
            <person name="Turgeon B."/>
            <person name="Goodwin S."/>
            <person name="Spatafora J."/>
            <person name="Crous P."/>
            <person name="Grigoriev I."/>
        </authorList>
    </citation>
    <scope>NUCLEOTIDE SEQUENCE</scope>
    <source>
        <strain evidence="2">CBS 279.74</strain>
    </source>
</reference>
<dbReference type="Proteomes" id="UP000799428">
    <property type="component" value="Unassembled WGS sequence"/>
</dbReference>
<accession>A0A6G1KMQ4</accession>
<evidence type="ECO:0000313" key="2">
    <source>
        <dbReference type="EMBL" id="KAF2714176.1"/>
    </source>
</evidence>
<evidence type="ECO:0000256" key="1">
    <source>
        <dbReference type="SAM" id="Phobius"/>
    </source>
</evidence>
<dbReference type="AlphaFoldDB" id="A0A6G1KMQ4"/>
<feature type="transmembrane region" description="Helical" evidence="1">
    <location>
        <begin position="179"/>
        <end position="201"/>
    </location>
</feature>
<evidence type="ECO:0000313" key="3">
    <source>
        <dbReference type="Proteomes" id="UP000799428"/>
    </source>
</evidence>
<dbReference type="EMBL" id="MU005765">
    <property type="protein sequence ID" value="KAF2714176.1"/>
    <property type="molecule type" value="Genomic_DNA"/>
</dbReference>
<protein>
    <submittedName>
        <fullName evidence="2">Uncharacterized protein</fullName>
    </submittedName>
</protein>
<keyword evidence="1" id="KW-1133">Transmembrane helix</keyword>
<gene>
    <name evidence="2" type="ORF">K504DRAFT_155971</name>
</gene>
<keyword evidence="1" id="KW-0812">Transmembrane</keyword>
<proteinExistence type="predicted"/>
<name>A0A6G1KMQ4_9PLEO</name>